<comment type="subunit">
    <text evidence="11">Heterodimer of subunit A (variable subunit) and subunit B (catalytic subunit). Heterodimeric FTR forms a complex with ferredoxin and thioredoxin.</text>
</comment>
<dbReference type="SUPFAM" id="SSF57662">
    <property type="entry name" value="Ferredoxin thioredoxin reductase (FTR), catalytic beta chain"/>
    <property type="match status" value="1"/>
</dbReference>
<keyword evidence="10" id="KW-1015">Disulfide bond</keyword>
<gene>
    <name evidence="14" type="ORF">SAMN02745206_02008</name>
</gene>
<keyword evidence="8" id="KW-0408">Iron</keyword>
<accession>A0A1M5BT20</accession>
<evidence type="ECO:0000256" key="7">
    <source>
        <dbReference type="ARBA" id="ARBA00023002"/>
    </source>
</evidence>
<evidence type="ECO:0000256" key="13">
    <source>
        <dbReference type="ARBA" id="ARBA00048150"/>
    </source>
</evidence>
<evidence type="ECO:0000313" key="15">
    <source>
        <dbReference type="Proteomes" id="UP000184076"/>
    </source>
</evidence>
<evidence type="ECO:0000256" key="9">
    <source>
        <dbReference type="ARBA" id="ARBA00023014"/>
    </source>
</evidence>
<dbReference type="OrthoDB" id="9782739at2"/>
<dbReference type="GO" id="GO:0051539">
    <property type="term" value="F:4 iron, 4 sulfur cluster binding"/>
    <property type="evidence" value="ECO:0007669"/>
    <property type="project" value="UniProtKB-KW"/>
</dbReference>
<proteinExistence type="inferred from homology"/>
<keyword evidence="5" id="KW-0004">4Fe-4S</keyword>
<dbReference type="InterPro" id="IPR004209">
    <property type="entry name" value="FTR_bsu"/>
</dbReference>
<comment type="catalytic activity">
    <reaction evidence="13">
        <text>[thioredoxin]-disulfide + 2 reduced [2Fe-2S]-[ferredoxin] + 2 H(+) = [thioredoxin]-dithiol + 2 oxidized [2Fe-2S]-[ferredoxin]</text>
        <dbReference type="Rhea" id="RHEA:42336"/>
        <dbReference type="Rhea" id="RHEA-COMP:10000"/>
        <dbReference type="Rhea" id="RHEA-COMP:10001"/>
        <dbReference type="Rhea" id="RHEA-COMP:10698"/>
        <dbReference type="Rhea" id="RHEA-COMP:10700"/>
        <dbReference type="ChEBI" id="CHEBI:15378"/>
        <dbReference type="ChEBI" id="CHEBI:29950"/>
        <dbReference type="ChEBI" id="CHEBI:33737"/>
        <dbReference type="ChEBI" id="CHEBI:33738"/>
        <dbReference type="ChEBI" id="CHEBI:50058"/>
        <dbReference type="EC" id="1.8.7.2"/>
    </reaction>
</comment>
<comment type="function">
    <text evidence="2">Catalytic subunit of the ferredoxin-thioredoxin reductase (FTR), which catalyzes the two-electron reduction of thioredoxins by the electrons provided by reduced ferredoxin.</text>
</comment>
<evidence type="ECO:0000256" key="5">
    <source>
        <dbReference type="ARBA" id="ARBA00022485"/>
    </source>
</evidence>
<keyword evidence="9" id="KW-0411">Iron-sulfur</keyword>
<evidence type="ECO:0000256" key="10">
    <source>
        <dbReference type="ARBA" id="ARBA00023157"/>
    </source>
</evidence>
<dbReference type="Proteomes" id="UP000184076">
    <property type="component" value="Unassembled WGS sequence"/>
</dbReference>
<dbReference type="InterPro" id="IPR036644">
    <property type="entry name" value="FTR_bsu_sf"/>
</dbReference>
<evidence type="ECO:0000256" key="6">
    <source>
        <dbReference type="ARBA" id="ARBA00022723"/>
    </source>
</evidence>
<evidence type="ECO:0000256" key="2">
    <source>
        <dbReference type="ARBA" id="ARBA00003945"/>
    </source>
</evidence>
<dbReference type="RefSeq" id="WP_073038915.1">
    <property type="nucleotide sequence ID" value="NZ_FQVB01000018.1"/>
</dbReference>
<evidence type="ECO:0000256" key="8">
    <source>
        <dbReference type="ARBA" id="ARBA00023004"/>
    </source>
</evidence>
<organism evidence="14 15">
    <name type="scientific">Desulfacinum infernum DSM 9756</name>
    <dbReference type="NCBI Taxonomy" id="1121391"/>
    <lineage>
        <taxon>Bacteria</taxon>
        <taxon>Pseudomonadati</taxon>
        <taxon>Thermodesulfobacteriota</taxon>
        <taxon>Syntrophobacteria</taxon>
        <taxon>Syntrophobacterales</taxon>
        <taxon>Syntrophobacteraceae</taxon>
        <taxon>Desulfacinum</taxon>
    </lineage>
</organism>
<protein>
    <recommendedName>
        <fullName evidence="4">ferredoxin:thioredoxin reductase</fullName>
        <ecNumber evidence="4">1.8.7.2</ecNumber>
    </recommendedName>
    <alternativeName>
        <fullName evidence="12">Ferredoxin-thioredoxin reductase subunit B</fullName>
    </alternativeName>
</protein>
<evidence type="ECO:0000256" key="3">
    <source>
        <dbReference type="ARBA" id="ARBA00007941"/>
    </source>
</evidence>
<name>A0A1M5BT20_9BACT</name>
<comment type="similarity">
    <text evidence="3">Belongs to the ferredoxin thioredoxin reductase beta subunit family.</text>
</comment>
<dbReference type="GO" id="GO:0016730">
    <property type="term" value="F:oxidoreductase activity, acting on iron-sulfur proteins as donors"/>
    <property type="evidence" value="ECO:0007669"/>
    <property type="project" value="InterPro"/>
</dbReference>
<dbReference type="PANTHER" id="PTHR35113">
    <property type="entry name" value="FERREDOXIN-THIOREDOXIN REDUCTASE CATALYTIC CHAIN, CHLOROPLASTIC"/>
    <property type="match status" value="1"/>
</dbReference>
<dbReference type="Pfam" id="PF02943">
    <property type="entry name" value="FeThRed_B"/>
    <property type="match status" value="1"/>
</dbReference>
<keyword evidence="15" id="KW-1185">Reference proteome</keyword>
<comment type="cofactor">
    <cofactor evidence="1">
        <name>[4Fe-4S] cluster</name>
        <dbReference type="ChEBI" id="CHEBI:49883"/>
    </cofactor>
</comment>
<keyword evidence="6" id="KW-0479">Metal-binding</keyword>
<evidence type="ECO:0000256" key="11">
    <source>
        <dbReference type="ARBA" id="ARBA00026011"/>
    </source>
</evidence>
<keyword evidence="7" id="KW-0560">Oxidoreductase</keyword>
<sequence length="110" mass="12537">MTARELYEKLKPIQEAKGYQFNKDLEGTTLPLLESLLVNKERYGYMVCPCRLASGDREKDRDIICPCVYREPDVAEYGSCYCGLYVSAAWNAGTVPHVVVPERRPADRFV</sequence>
<dbReference type="AlphaFoldDB" id="A0A1M5BT20"/>
<dbReference type="PANTHER" id="PTHR35113:SF1">
    <property type="entry name" value="FERREDOXIN-THIOREDOXIN REDUCTASE CATALYTIC CHAIN, CHLOROPLASTIC"/>
    <property type="match status" value="1"/>
</dbReference>
<evidence type="ECO:0000256" key="1">
    <source>
        <dbReference type="ARBA" id="ARBA00001966"/>
    </source>
</evidence>
<dbReference type="Gene3D" id="3.90.460.10">
    <property type="entry name" value="Ferredoxin thioredoxin reductase catalytic beta subunit"/>
    <property type="match status" value="1"/>
</dbReference>
<dbReference type="EC" id="1.8.7.2" evidence="4"/>
<reference evidence="15" key="1">
    <citation type="submission" date="2016-11" db="EMBL/GenBank/DDBJ databases">
        <authorList>
            <person name="Varghese N."/>
            <person name="Submissions S."/>
        </authorList>
    </citation>
    <scope>NUCLEOTIDE SEQUENCE [LARGE SCALE GENOMIC DNA]</scope>
    <source>
        <strain evidence="15">DSM 9756</strain>
    </source>
</reference>
<dbReference type="GO" id="GO:0046872">
    <property type="term" value="F:metal ion binding"/>
    <property type="evidence" value="ECO:0007669"/>
    <property type="project" value="UniProtKB-KW"/>
</dbReference>
<dbReference type="EMBL" id="FQVB01000018">
    <property type="protein sequence ID" value="SHF45491.1"/>
    <property type="molecule type" value="Genomic_DNA"/>
</dbReference>
<evidence type="ECO:0000256" key="4">
    <source>
        <dbReference type="ARBA" id="ARBA00012358"/>
    </source>
</evidence>
<dbReference type="STRING" id="1121391.SAMN02745206_02008"/>
<evidence type="ECO:0000313" key="14">
    <source>
        <dbReference type="EMBL" id="SHF45491.1"/>
    </source>
</evidence>
<evidence type="ECO:0000256" key="12">
    <source>
        <dbReference type="ARBA" id="ARBA00030295"/>
    </source>
</evidence>